<organism evidence="1 2">
    <name type="scientific">Fusarium oligoseptatum</name>
    <dbReference type="NCBI Taxonomy" id="2604345"/>
    <lineage>
        <taxon>Eukaryota</taxon>
        <taxon>Fungi</taxon>
        <taxon>Dikarya</taxon>
        <taxon>Ascomycota</taxon>
        <taxon>Pezizomycotina</taxon>
        <taxon>Sordariomycetes</taxon>
        <taxon>Hypocreomycetidae</taxon>
        <taxon>Hypocreales</taxon>
        <taxon>Nectriaceae</taxon>
        <taxon>Fusarium</taxon>
        <taxon>Fusarium solani species complex</taxon>
    </lineage>
</organism>
<gene>
    <name evidence="1" type="ORF">CEP52_008431</name>
</gene>
<dbReference type="Proteomes" id="UP000287144">
    <property type="component" value="Unassembled WGS sequence"/>
</dbReference>
<proteinExistence type="predicted"/>
<dbReference type="EMBL" id="NKCK01000082">
    <property type="protein sequence ID" value="RSM01665.1"/>
    <property type="molecule type" value="Genomic_DNA"/>
</dbReference>
<keyword evidence="2" id="KW-1185">Reference proteome</keyword>
<evidence type="ECO:0000313" key="1">
    <source>
        <dbReference type="EMBL" id="RSM01665.1"/>
    </source>
</evidence>
<accession>A0A428TI13</accession>
<evidence type="ECO:0000313" key="2">
    <source>
        <dbReference type="Proteomes" id="UP000287144"/>
    </source>
</evidence>
<comment type="caution">
    <text evidence="1">The sequence shown here is derived from an EMBL/GenBank/DDBJ whole genome shotgun (WGS) entry which is preliminary data.</text>
</comment>
<name>A0A428TI13_9HYPO</name>
<protein>
    <submittedName>
        <fullName evidence="1">Uncharacterized protein</fullName>
    </submittedName>
</protein>
<reference evidence="1 2" key="1">
    <citation type="submission" date="2017-06" db="EMBL/GenBank/DDBJ databases">
        <title>Comparative genomic analysis of Ambrosia Fusariam Clade fungi.</title>
        <authorList>
            <person name="Stajich J.E."/>
            <person name="Carrillo J."/>
            <person name="Kijimoto T."/>
            <person name="Eskalen A."/>
            <person name="O'Donnell K."/>
            <person name="Kasson M."/>
        </authorList>
    </citation>
    <scope>NUCLEOTIDE SEQUENCE [LARGE SCALE GENOMIC DNA]</scope>
    <source>
        <strain evidence="1 2">NRRL62579</strain>
    </source>
</reference>
<sequence length="198" mass="22110">MASRLLFWFGPKIPCQAGINPDSPAPADTYANAKMRKTMIPVLKEGRNSIDSCMLDLIAADDHVDFQVFVMLHTDENYLRDVPSDIPDDDITNEVDSNALNGMEEEVLDESFGVVTRGLKVKDEPTTAVALTNYIALHGQKIGYAENLTFYSLRRRAATDLTRKIGHDAARLIMNHDPAWRVLEKCGLCARVEMIKSI</sequence>
<dbReference type="AlphaFoldDB" id="A0A428TI13"/>